<evidence type="ECO:0000313" key="4">
    <source>
        <dbReference type="EMBL" id="VVM08232.1"/>
    </source>
</evidence>
<protein>
    <submittedName>
        <fullName evidence="4">Proteasome beta subunit</fullName>
        <ecNumber evidence="4">3.4.25.1</ecNumber>
    </submittedName>
</protein>
<keyword evidence="5" id="KW-1185">Reference proteome</keyword>
<dbReference type="InterPro" id="IPR029055">
    <property type="entry name" value="Ntn_hydrolases_N"/>
</dbReference>
<dbReference type="Proteomes" id="UP000334923">
    <property type="component" value="Unassembled WGS sequence"/>
</dbReference>
<evidence type="ECO:0000256" key="3">
    <source>
        <dbReference type="ARBA" id="ARBA00022801"/>
    </source>
</evidence>
<dbReference type="GO" id="GO:0051603">
    <property type="term" value="P:proteolysis involved in protein catabolic process"/>
    <property type="evidence" value="ECO:0007669"/>
    <property type="project" value="InterPro"/>
</dbReference>
<proteinExistence type="predicted"/>
<organism evidence="4 5">
    <name type="scientific">Methylacidimicrobium tartarophylax</name>
    <dbReference type="NCBI Taxonomy" id="1041768"/>
    <lineage>
        <taxon>Bacteria</taxon>
        <taxon>Pseudomonadati</taxon>
        <taxon>Verrucomicrobiota</taxon>
        <taxon>Methylacidimicrobium</taxon>
    </lineage>
</organism>
<dbReference type="RefSeq" id="WP_142661026.1">
    <property type="nucleotide sequence ID" value="NZ_CABFVA020000122.1"/>
</dbReference>
<accession>A0A5E6MGU4</accession>
<dbReference type="OrthoDB" id="9794899at2"/>
<dbReference type="Gene3D" id="3.60.20.10">
    <property type="entry name" value="Glutamine Phosphoribosylpyrophosphate, subunit 1, domain 1"/>
    <property type="match status" value="1"/>
</dbReference>
<name>A0A5E6MGU4_9BACT</name>
<evidence type="ECO:0000313" key="5">
    <source>
        <dbReference type="Proteomes" id="UP000334923"/>
    </source>
</evidence>
<dbReference type="PROSITE" id="PS51476">
    <property type="entry name" value="PROTEASOME_BETA_2"/>
    <property type="match status" value="1"/>
</dbReference>
<dbReference type="Pfam" id="PF00227">
    <property type="entry name" value="Proteasome"/>
    <property type="match status" value="1"/>
</dbReference>
<evidence type="ECO:0000256" key="1">
    <source>
        <dbReference type="ARBA" id="ARBA00022490"/>
    </source>
</evidence>
<sequence>METISVSSGAQTGDFFAVLRSRNLLFPEGKQAVAGSGPLPGLESTTVLGFHYRDGVIVAGDRRATMGHTVIHDRADKVIEIDRFTVMAIAGAPATAYEIARVLQHSFEYYRRSQLQPLSLDAKVRMVGKLLKENLAMTLQGVGVVIPILTLVDPLGNGNPKIFFYDALGAQFEAVDFAVSGSGSPAARSVLQYLNRWSGSPPAQRSEEEAITLALQLLDVAAESDTATGGIDRRTHIYPQVKLVRKSGVSSVPEAQLSRLLPAAA</sequence>
<dbReference type="SUPFAM" id="SSF56235">
    <property type="entry name" value="N-terminal nucleophile aminohydrolases (Ntn hydrolases)"/>
    <property type="match status" value="1"/>
</dbReference>
<dbReference type="GO" id="GO:0005737">
    <property type="term" value="C:cytoplasm"/>
    <property type="evidence" value="ECO:0007669"/>
    <property type="project" value="TreeGrafter"/>
</dbReference>
<gene>
    <name evidence="4" type="primary">psmB</name>
    <name evidence="4" type="synonym">prcB</name>
    <name evidence="4" type="ORF">MAMT_02210</name>
</gene>
<dbReference type="PANTHER" id="PTHR32194">
    <property type="entry name" value="METALLOPROTEASE TLDD"/>
    <property type="match status" value="1"/>
</dbReference>
<dbReference type="InterPro" id="IPR023333">
    <property type="entry name" value="Proteasome_suB-type"/>
</dbReference>
<dbReference type="PANTHER" id="PTHR32194:SF0">
    <property type="entry name" value="ATP-DEPENDENT PROTEASE SUBUNIT HSLV"/>
    <property type="match status" value="1"/>
</dbReference>
<dbReference type="EMBL" id="CABFVA020000122">
    <property type="protein sequence ID" value="VVM08232.1"/>
    <property type="molecule type" value="Genomic_DNA"/>
</dbReference>
<dbReference type="GO" id="GO:0008233">
    <property type="term" value="F:peptidase activity"/>
    <property type="evidence" value="ECO:0007669"/>
    <property type="project" value="UniProtKB-KW"/>
</dbReference>
<dbReference type="AlphaFoldDB" id="A0A5E6MGU4"/>
<dbReference type="InterPro" id="IPR001353">
    <property type="entry name" value="Proteasome_sua/b"/>
</dbReference>
<dbReference type="EC" id="3.4.25.1" evidence="4"/>
<reference evidence="4 5" key="1">
    <citation type="submission" date="2019-09" db="EMBL/GenBank/DDBJ databases">
        <authorList>
            <person name="Cremers G."/>
        </authorList>
    </citation>
    <scope>NUCLEOTIDE SEQUENCE [LARGE SCALE GENOMIC DNA]</scope>
    <source>
        <strain evidence="4">4A</strain>
    </source>
</reference>
<keyword evidence="4" id="KW-0647">Proteasome</keyword>
<keyword evidence="1" id="KW-0963">Cytoplasm</keyword>
<keyword evidence="2" id="KW-0645">Protease</keyword>
<keyword evidence="3 4" id="KW-0378">Hydrolase</keyword>
<dbReference type="GO" id="GO:0005839">
    <property type="term" value="C:proteasome core complex"/>
    <property type="evidence" value="ECO:0007669"/>
    <property type="project" value="InterPro"/>
</dbReference>
<evidence type="ECO:0000256" key="2">
    <source>
        <dbReference type="ARBA" id="ARBA00022670"/>
    </source>
</evidence>